<dbReference type="EMBL" id="JASPKZ010009377">
    <property type="protein sequence ID" value="KAJ9577071.1"/>
    <property type="molecule type" value="Genomic_DNA"/>
</dbReference>
<protein>
    <recommendedName>
        <fullName evidence="6">Osiris 7</fullName>
    </recommendedName>
</protein>
<organism evidence="4 5">
    <name type="scientific">Diploptera punctata</name>
    <name type="common">Pacific beetle cockroach</name>
    <dbReference type="NCBI Taxonomy" id="6984"/>
    <lineage>
        <taxon>Eukaryota</taxon>
        <taxon>Metazoa</taxon>
        <taxon>Ecdysozoa</taxon>
        <taxon>Arthropoda</taxon>
        <taxon>Hexapoda</taxon>
        <taxon>Insecta</taxon>
        <taxon>Pterygota</taxon>
        <taxon>Neoptera</taxon>
        <taxon>Polyneoptera</taxon>
        <taxon>Dictyoptera</taxon>
        <taxon>Blattodea</taxon>
        <taxon>Blaberoidea</taxon>
        <taxon>Blaberidae</taxon>
        <taxon>Diplopterinae</taxon>
        <taxon>Diploptera</taxon>
    </lineage>
</organism>
<feature type="signal peptide" evidence="3">
    <location>
        <begin position="1"/>
        <end position="17"/>
    </location>
</feature>
<keyword evidence="2" id="KW-1133">Transmembrane helix</keyword>
<keyword evidence="2" id="KW-0472">Membrane</keyword>
<dbReference type="Proteomes" id="UP001233999">
    <property type="component" value="Unassembled WGS sequence"/>
</dbReference>
<dbReference type="AlphaFoldDB" id="A0AAD7ZAS4"/>
<evidence type="ECO:0000313" key="5">
    <source>
        <dbReference type="Proteomes" id="UP001233999"/>
    </source>
</evidence>
<reference evidence="4" key="2">
    <citation type="submission" date="2023-05" db="EMBL/GenBank/DDBJ databases">
        <authorList>
            <person name="Fouks B."/>
        </authorList>
    </citation>
    <scope>NUCLEOTIDE SEQUENCE</scope>
    <source>
        <strain evidence="4">Stay&amp;Tobe</strain>
        <tissue evidence="4">Testes</tissue>
    </source>
</reference>
<evidence type="ECO:0000256" key="3">
    <source>
        <dbReference type="SAM" id="SignalP"/>
    </source>
</evidence>
<dbReference type="PANTHER" id="PTHR21879:SF22">
    <property type="entry name" value="FI03362P-RELATED"/>
    <property type="match status" value="1"/>
</dbReference>
<keyword evidence="2" id="KW-0812">Transmembrane</keyword>
<reference evidence="4" key="1">
    <citation type="journal article" date="2023" name="IScience">
        <title>Live-bearing cockroach genome reveals convergent evolutionary mechanisms linked to viviparity in insects and beyond.</title>
        <authorList>
            <person name="Fouks B."/>
            <person name="Harrison M.C."/>
            <person name="Mikhailova A.A."/>
            <person name="Marchal E."/>
            <person name="English S."/>
            <person name="Carruthers M."/>
            <person name="Jennings E.C."/>
            <person name="Chiamaka E.L."/>
            <person name="Frigard R.A."/>
            <person name="Pippel M."/>
            <person name="Attardo G.M."/>
            <person name="Benoit J.B."/>
            <person name="Bornberg-Bauer E."/>
            <person name="Tobe S.S."/>
        </authorList>
    </citation>
    <scope>NUCLEOTIDE SEQUENCE</scope>
    <source>
        <tissue evidence="4">Testes</tissue>
    </source>
</reference>
<proteinExistence type="predicted"/>
<evidence type="ECO:0000313" key="4">
    <source>
        <dbReference type="EMBL" id="KAJ9577071.1"/>
    </source>
</evidence>
<evidence type="ECO:0008006" key="6">
    <source>
        <dbReference type="Google" id="ProtNLM"/>
    </source>
</evidence>
<evidence type="ECO:0000256" key="2">
    <source>
        <dbReference type="SAM" id="Phobius"/>
    </source>
</evidence>
<feature type="chain" id="PRO_5041949164" description="Osiris 7" evidence="3">
    <location>
        <begin position="18"/>
        <end position="314"/>
    </location>
</feature>
<dbReference type="PANTHER" id="PTHR21879">
    <property type="entry name" value="FI03362P-RELATED-RELATED"/>
    <property type="match status" value="1"/>
</dbReference>
<gene>
    <name evidence="4" type="ORF">L9F63_006351</name>
</gene>
<accession>A0AAD7ZAS4</accession>
<feature type="region of interest" description="Disordered" evidence="1">
    <location>
        <begin position="167"/>
        <end position="186"/>
    </location>
</feature>
<sequence length="314" mass="33246">MWRVFLLSSAIFTICIALPASSVVESPVSPAEARGLQQHSHNSIQNGDELMDTIYSDCLRKDTVSCVKYKLFSFVDKVLGNKDSFTVTEGVTVVKNAGSPLEVSGDGAPRAISEEEDGKSKDFESMIYNRVERYLKTHTLKIDLKGNEVLNAVTSVGRSLGDVADSLGLTEDDEEDSTDDLSEERGKKKKAAKMLLPLLLALKLKAAALIPLALGAIALIAGKALLIGKVALIISAIIGLKKLLSHQKTVTYEIVSHPHHTSSHHESYSSGGGGGFGGGDVGGYGSSGGGGHGGWGRSSVDAQQLAYRGYQQAS</sequence>
<name>A0AAD7ZAS4_DIPPU</name>
<evidence type="ECO:0000256" key="1">
    <source>
        <dbReference type="SAM" id="MobiDB-lite"/>
    </source>
</evidence>
<feature type="transmembrane region" description="Helical" evidence="2">
    <location>
        <begin position="212"/>
        <end position="238"/>
    </location>
</feature>
<feature type="non-terminal residue" evidence="4">
    <location>
        <position position="314"/>
    </location>
</feature>
<dbReference type="Pfam" id="PF07898">
    <property type="entry name" value="DUF1676"/>
    <property type="match status" value="1"/>
</dbReference>
<keyword evidence="3" id="KW-0732">Signal</keyword>
<comment type="caution">
    <text evidence="4">The sequence shown here is derived from an EMBL/GenBank/DDBJ whole genome shotgun (WGS) entry which is preliminary data.</text>
</comment>
<keyword evidence="5" id="KW-1185">Reference proteome</keyword>
<dbReference type="InterPro" id="IPR012464">
    <property type="entry name" value="DUF1676"/>
</dbReference>
<dbReference type="GO" id="GO:0016020">
    <property type="term" value="C:membrane"/>
    <property type="evidence" value="ECO:0007669"/>
    <property type="project" value="TreeGrafter"/>
</dbReference>
<feature type="compositionally biased region" description="Acidic residues" evidence="1">
    <location>
        <begin position="170"/>
        <end position="182"/>
    </location>
</feature>